<keyword evidence="1" id="KW-0812">Transmembrane</keyword>
<evidence type="ECO:0000313" key="2">
    <source>
        <dbReference type="EMBL" id="MDV0441353.1"/>
    </source>
</evidence>
<dbReference type="EMBL" id="JAWDKA010000002">
    <property type="protein sequence ID" value="MDV0441353.1"/>
    <property type="molecule type" value="Genomic_DNA"/>
</dbReference>
<keyword evidence="3" id="KW-1185">Reference proteome</keyword>
<evidence type="ECO:0000256" key="1">
    <source>
        <dbReference type="SAM" id="Phobius"/>
    </source>
</evidence>
<evidence type="ECO:0000313" key="3">
    <source>
        <dbReference type="Proteomes" id="UP001273136"/>
    </source>
</evidence>
<dbReference type="AlphaFoldDB" id="A0AAE4MCU9"/>
<feature type="transmembrane region" description="Helical" evidence="1">
    <location>
        <begin position="45"/>
        <end position="65"/>
    </location>
</feature>
<dbReference type="Proteomes" id="UP001273136">
    <property type="component" value="Unassembled WGS sequence"/>
</dbReference>
<proteinExistence type="predicted"/>
<keyword evidence="1" id="KW-0472">Membrane</keyword>
<keyword evidence="1" id="KW-1133">Transmembrane helix</keyword>
<name>A0AAE4MCU9_9EURY</name>
<feature type="transmembrane region" description="Helical" evidence="1">
    <location>
        <begin position="150"/>
        <end position="174"/>
    </location>
</feature>
<protein>
    <submittedName>
        <fullName evidence="2">Uncharacterized protein</fullName>
    </submittedName>
</protein>
<gene>
    <name evidence="2" type="ORF">McpAg1_05390</name>
</gene>
<comment type="caution">
    <text evidence="2">The sequence shown here is derived from an EMBL/GenBank/DDBJ whole genome shotgun (WGS) entry which is preliminary data.</text>
</comment>
<accession>A0AAE4MCU9</accession>
<sequence>MYGVFWSNKNCLFFVFKCIIFFLCISCFIAYVYKYFIERTSEGFIPSPLFALFTIMALFILGVYYTSTPIVYFLCHYCSEPHSSNTVSSETVEVPQFQPALLKLKLFNLCSKAHIFLIETININTEKNCKIKDHHTINNYGRIIGFLERFVSIVLIVYGHIEGVVLLFAAKGLITSQAKNAKNTEGLLLGTMLSVIVSIIFGTLILWVLSTSGNGAMLLLGYK</sequence>
<feature type="transmembrane region" description="Helical" evidence="1">
    <location>
        <begin position="12"/>
        <end position="33"/>
    </location>
</feature>
<organism evidence="2 3">
    <name type="scientific">Methanorbis furvi</name>
    <dbReference type="NCBI Taxonomy" id="3028299"/>
    <lineage>
        <taxon>Archaea</taxon>
        <taxon>Methanobacteriati</taxon>
        <taxon>Methanobacteriota</taxon>
        <taxon>Stenosarchaea group</taxon>
        <taxon>Methanomicrobia</taxon>
        <taxon>Methanomicrobiales</taxon>
        <taxon>Methanocorpusculaceae</taxon>
        <taxon>Methanorbis</taxon>
    </lineage>
</organism>
<reference evidence="2" key="1">
    <citation type="submission" date="2023-06" db="EMBL/GenBank/DDBJ databases">
        <title>Genome sequence of Methancorpusculaceae sp. Ag1.</title>
        <authorList>
            <person name="Protasov E."/>
            <person name="Platt K."/>
            <person name="Poehlein A."/>
            <person name="Daniel R."/>
            <person name="Brune A."/>
        </authorList>
    </citation>
    <scope>NUCLEOTIDE SEQUENCE</scope>
    <source>
        <strain evidence="2">Ag1</strain>
    </source>
</reference>
<feature type="transmembrane region" description="Helical" evidence="1">
    <location>
        <begin position="186"/>
        <end position="209"/>
    </location>
</feature>